<accession>A0ABV6KTI1</accession>
<keyword evidence="3" id="KW-1185">Reference proteome</keyword>
<sequence>MEELQGFSPSLRFFIELTDVKTGTWLQFVTLIILTIIVYKLGFAKKLSILKNVVIYTCLVLGCFVLLIFSYGLPIVEGLAVAALILIIYKIRLHQEKKHTQVDVEE</sequence>
<keyword evidence="1" id="KW-1133">Transmembrane helix</keyword>
<dbReference type="Pfam" id="PF14036">
    <property type="entry name" value="YlaH"/>
    <property type="match status" value="1"/>
</dbReference>
<feature type="transmembrane region" description="Helical" evidence="1">
    <location>
        <begin position="75"/>
        <end position="91"/>
    </location>
</feature>
<keyword evidence="1" id="KW-0812">Transmembrane</keyword>
<keyword evidence="1" id="KW-0472">Membrane</keyword>
<comment type="caution">
    <text evidence="2">The sequence shown here is derived from an EMBL/GenBank/DDBJ whole genome shotgun (WGS) entry which is preliminary data.</text>
</comment>
<feature type="transmembrane region" description="Helical" evidence="1">
    <location>
        <begin position="49"/>
        <end position="69"/>
    </location>
</feature>
<evidence type="ECO:0000313" key="2">
    <source>
        <dbReference type="EMBL" id="MFC0475228.1"/>
    </source>
</evidence>
<reference evidence="2 3" key="1">
    <citation type="submission" date="2024-09" db="EMBL/GenBank/DDBJ databases">
        <authorList>
            <person name="Sun Q."/>
            <person name="Mori K."/>
        </authorList>
    </citation>
    <scope>NUCLEOTIDE SEQUENCE [LARGE SCALE GENOMIC DNA]</scope>
    <source>
        <strain evidence="2 3">CGMCC 1.9126</strain>
    </source>
</reference>
<evidence type="ECO:0000256" key="1">
    <source>
        <dbReference type="SAM" id="Phobius"/>
    </source>
</evidence>
<proteinExistence type="predicted"/>
<protein>
    <submittedName>
        <fullName evidence="2">YlaH-like family protein</fullName>
    </submittedName>
</protein>
<dbReference type="RefSeq" id="WP_340903078.1">
    <property type="nucleotide sequence ID" value="NZ_JBHLUU010000024.1"/>
</dbReference>
<dbReference type="Proteomes" id="UP001589738">
    <property type="component" value="Unassembled WGS sequence"/>
</dbReference>
<dbReference type="InterPro" id="IPR025620">
    <property type="entry name" value="YlaH"/>
</dbReference>
<feature type="transmembrane region" description="Helical" evidence="1">
    <location>
        <begin position="24"/>
        <end position="42"/>
    </location>
</feature>
<organism evidence="2 3">
    <name type="scientific">Robertmurraya beringensis</name>
    <dbReference type="NCBI Taxonomy" id="641660"/>
    <lineage>
        <taxon>Bacteria</taxon>
        <taxon>Bacillati</taxon>
        <taxon>Bacillota</taxon>
        <taxon>Bacilli</taxon>
        <taxon>Bacillales</taxon>
        <taxon>Bacillaceae</taxon>
        <taxon>Robertmurraya</taxon>
    </lineage>
</organism>
<evidence type="ECO:0000313" key="3">
    <source>
        <dbReference type="Proteomes" id="UP001589738"/>
    </source>
</evidence>
<name>A0ABV6KTI1_9BACI</name>
<gene>
    <name evidence="2" type="ORF">ACFFHF_08185</name>
</gene>
<dbReference type="EMBL" id="JBHLUU010000024">
    <property type="protein sequence ID" value="MFC0475228.1"/>
    <property type="molecule type" value="Genomic_DNA"/>
</dbReference>